<gene>
    <name evidence="3" type="ORF">JCM31447_25250</name>
</gene>
<dbReference type="Pfam" id="PF01408">
    <property type="entry name" value="GFO_IDH_MocA"/>
    <property type="match status" value="1"/>
</dbReference>
<evidence type="ECO:0000313" key="4">
    <source>
        <dbReference type="Proteomes" id="UP000291236"/>
    </source>
</evidence>
<name>A0A4P2VMQ3_FLUSA</name>
<dbReference type="Gene3D" id="3.40.50.720">
    <property type="entry name" value="NAD(P)-binding Rossmann-like Domain"/>
    <property type="match status" value="1"/>
</dbReference>
<dbReference type="InterPro" id="IPR036291">
    <property type="entry name" value="NAD(P)-bd_dom_sf"/>
</dbReference>
<dbReference type="KEGG" id="sbf:JCM31447_25250"/>
<feature type="domain" description="Gfo/Idh/MocA-like oxidoreductase N-terminal" evidence="1">
    <location>
        <begin position="5"/>
        <end position="115"/>
    </location>
</feature>
<evidence type="ECO:0000259" key="1">
    <source>
        <dbReference type="Pfam" id="PF01408"/>
    </source>
</evidence>
<dbReference type="InterPro" id="IPR000683">
    <property type="entry name" value="Gfo/Idh/MocA-like_OxRdtase_N"/>
</dbReference>
<sequence length="342" mass="39082">MSSKLKIGIAGYGIVGKRRRQFIDSNSYAQVIAVCDRKFEKSGQMEDGTYFFANLQSMINEVKLDAVFVCLTNDIAPKATIYCLENGIHVFCEKPPGRTVEDVEQVILTEKKFPKLKLMYGFNHRYHESVKEALKIVKEKSLGEIINMRGIYGKSKILSFESDWRTKREIAGGGILLDQGIHMLDLMRLFAGEFTKIYSFVHNYFWQHDVEDNAYSLMKTDNNIVAMLHSSATQWRHKFQLEVTLQKGQLILSGILSGTKSYGAETLTIVYPHENDCGDPKEVTIRYNNDPSWNDEVSDFIKCILTDCPISSGSSEEALKTMQLVYNIYSSDSKWKEKYSIF</sequence>
<organism evidence="3 4">
    <name type="scientific">Fluviispira sanaruensis</name>
    <dbReference type="NCBI Taxonomy" id="2493639"/>
    <lineage>
        <taxon>Bacteria</taxon>
        <taxon>Pseudomonadati</taxon>
        <taxon>Bdellovibrionota</taxon>
        <taxon>Oligoflexia</taxon>
        <taxon>Silvanigrellales</taxon>
        <taxon>Silvanigrellaceae</taxon>
        <taxon>Fluviispira</taxon>
    </lineage>
</organism>
<dbReference type="InterPro" id="IPR055170">
    <property type="entry name" value="GFO_IDH_MocA-like_dom"/>
</dbReference>
<dbReference type="InterPro" id="IPR052515">
    <property type="entry name" value="Gfo/Idh/MocA_Oxidoreductase"/>
</dbReference>
<reference evidence="3 4" key="1">
    <citation type="submission" date="2018-12" db="EMBL/GenBank/DDBJ databases">
        <title>Rubrispira sanarue gen. nov., sp., nov., a member of the order Silvanigrellales, isolated from a brackish lake in Hamamatsu Japan.</title>
        <authorList>
            <person name="Maejima Y."/>
            <person name="Iino T."/>
            <person name="Muraguchi Y."/>
            <person name="Fukuda K."/>
            <person name="Nojiri H."/>
            <person name="Ohkuma M."/>
            <person name="Moriuchi R."/>
            <person name="Dohra H."/>
            <person name="Kimbara K."/>
            <person name="Shintani M."/>
        </authorList>
    </citation>
    <scope>NUCLEOTIDE SEQUENCE [LARGE SCALE GENOMIC DNA]</scope>
    <source>
        <strain evidence="3 4">RF1110005</strain>
    </source>
</reference>
<dbReference type="EMBL" id="AP019368">
    <property type="protein sequence ID" value="BBH54068.1"/>
    <property type="molecule type" value="Genomic_DNA"/>
</dbReference>
<dbReference type="Gene3D" id="3.30.360.10">
    <property type="entry name" value="Dihydrodipicolinate Reductase, domain 2"/>
    <property type="match status" value="1"/>
</dbReference>
<dbReference type="SUPFAM" id="SSF55347">
    <property type="entry name" value="Glyceraldehyde-3-phosphate dehydrogenase-like, C-terminal domain"/>
    <property type="match status" value="1"/>
</dbReference>
<dbReference type="GO" id="GO:0000166">
    <property type="term" value="F:nucleotide binding"/>
    <property type="evidence" value="ECO:0007669"/>
    <property type="project" value="InterPro"/>
</dbReference>
<dbReference type="SUPFAM" id="SSF51735">
    <property type="entry name" value="NAD(P)-binding Rossmann-fold domains"/>
    <property type="match status" value="1"/>
</dbReference>
<dbReference type="PANTHER" id="PTHR43249">
    <property type="entry name" value="UDP-N-ACETYL-2-AMINO-2-DEOXY-D-GLUCURONATE OXIDASE"/>
    <property type="match status" value="1"/>
</dbReference>
<proteinExistence type="predicted"/>
<evidence type="ECO:0000259" key="2">
    <source>
        <dbReference type="Pfam" id="PF22725"/>
    </source>
</evidence>
<accession>A0A4P2VMQ3</accession>
<feature type="domain" description="GFO/IDH/MocA-like oxidoreductase" evidence="2">
    <location>
        <begin position="131"/>
        <end position="250"/>
    </location>
</feature>
<dbReference type="Proteomes" id="UP000291236">
    <property type="component" value="Chromosome"/>
</dbReference>
<dbReference type="RefSeq" id="WP_130611125.1">
    <property type="nucleotide sequence ID" value="NZ_AP019368.1"/>
</dbReference>
<protein>
    <submittedName>
        <fullName evidence="3">Gfo/Idh/MocA family oxidoreductase</fullName>
    </submittedName>
</protein>
<dbReference type="PANTHER" id="PTHR43249:SF1">
    <property type="entry name" value="D-GLUCOSIDE 3-DEHYDROGENASE"/>
    <property type="match status" value="1"/>
</dbReference>
<keyword evidence="4" id="KW-1185">Reference proteome</keyword>
<evidence type="ECO:0000313" key="3">
    <source>
        <dbReference type="EMBL" id="BBH54068.1"/>
    </source>
</evidence>
<dbReference type="AlphaFoldDB" id="A0A4P2VMQ3"/>
<dbReference type="OrthoDB" id="9801953at2"/>
<dbReference type="Pfam" id="PF22725">
    <property type="entry name" value="GFO_IDH_MocA_C3"/>
    <property type="match status" value="1"/>
</dbReference>